<dbReference type="RefSeq" id="WP_061790730.1">
    <property type="nucleotide sequence ID" value="NZ_CP024996.1"/>
</dbReference>
<proteinExistence type="predicted"/>
<gene>
    <name evidence="1" type="ORF">RC54_00995</name>
</gene>
<evidence type="ECO:0000313" key="2">
    <source>
        <dbReference type="Proteomes" id="UP000269199"/>
    </source>
</evidence>
<accession>A0AAD0XFH1</accession>
<protein>
    <submittedName>
        <fullName evidence="1">Uncharacterized protein</fullName>
    </submittedName>
</protein>
<evidence type="ECO:0000313" key="1">
    <source>
        <dbReference type="EMBL" id="AYR22475.1"/>
    </source>
</evidence>
<dbReference type="AlphaFoldDB" id="A0AAD0XFH1"/>
<reference evidence="1 2" key="1">
    <citation type="submission" date="2017-11" db="EMBL/GenBank/DDBJ databases">
        <title>Complete genome sequence of Herbaspirillum rubrisubalbicans DSM 11543.</title>
        <authorList>
            <person name="Chen M."/>
            <person name="An Q."/>
        </authorList>
    </citation>
    <scope>NUCLEOTIDE SEQUENCE [LARGE SCALE GENOMIC DNA]</scope>
    <source>
        <strain evidence="1 2">DSM 11543</strain>
    </source>
</reference>
<dbReference type="EMBL" id="CP024996">
    <property type="protein sequence ID" value="AYR22475.1"/>
    <property type="molecule type" value="Genomic_DNA"/>
</dbReference>
<dbReference type="Proteomes" id="UP000269199">
    <property type="component" value="Chromosome"/>
</dbReference>
<name>A0AAD0XFH1_9BURK</name>
<sequence length="236" mass="26231">MTIWPTIACIATFVAVGFPTFAISQTEDRQPRTLSMSGEKRCRLNMVIPEAAYSIACSGDLREEKDALVTVTYFRSQFVHNGFARYIEAIVSNDSLDKYLHDGASGDVLPIGSRANATSSALPELTEKHMAKLCAKTTHDITINVIESNGWRGYVWQPVRRLKRKQMEDGCPGLSESTICFTAILGNETTVLHFSDVCLFRNGKKTDPAEFDADDFMKMIYSITFDTLDPSFSKGS</sequence>
<organism evidence="1 2">
    <name type="scientific">Herbaspirillum rubrisubalbicans</name>
    <dbReference type="NCBI Taxonomy" id="80842"/>
    <lineage>
        <taxon>Bacteria</taxon>
        <taxon>Pseudomonadati</taxon>
        <taxon>Pseudomonadota</taxon>
        <taxon>Betaproteobacteria</taxon>
        <taxon>Burkholderiales</taxon>
        <taxon>Oxalobacteraceae</taxon>
        <taxon>Herbaspirillum</taxon>
    </lineage>
</organism>